<organism evidence="1 2">
    <name type="scientific">Trichostrongylus colubriformis</name>
    <name type="common">Black scour worm</name>
    <dbReference type="NCBI Taxonomy" id="6319"/>
    <lineage>
        <taxon>Eukaryota</taxon>
        <taxon>Metazoa</taxon>
        <taxon>Ecdysozoa</taxon>
        <taxon>Nematoda</taxon>
        <taxon>Chromadorea</taxon>
        <taxon>Rhabditida</taxon>
        <taxon>Rhabditina</taxon>
        <taxon>Rhabditomorpha</taxon>
        <taxon>Strongyloidea</taxon>
        <taxon>Trichostrongylidae</taxon>
        <taxon>Trichostrongylus</taxon>
    </lineage>
</organism>
<comment type="caution">
    <text evidence="1">The sequence shown here is derived from an EMBL/GenBank/DDBJ whole genome shotgun (WGS) entry which is preliminary data.</text>
</comment>
<keyword evidence="2" id="KW-1185">Reference proteome</keyword>
<feature type="non-terminal residue" evidence="1">
    <location>
        <position position="91"/>
    </location>
</feature>
<evidence type="ECO:0000313" key="1">
    <source>
        <dbReference type="EMBL" id="KAK5986511.1"/>
    </source>
</evidence>
<name>A0AAN8FUC9_TRICO</name>
<reference evidence="1 2" key="1">
    <citation type="submission" date="2019-10" db="EMBL/GenBank/DDBJ databases">
        <title>Assembly and Annotation for the nematode Trichostrongylus colubriformis.</title>
        <authorList>
            <person name="Martin J."/>
        </authorList>
    </citation>
    <scope>NUCLEOTIDE SEQUENCE [LARGE SCALE GENOMIC DNA]</scope>
    <source>
        <strain evidence="1">G859</strain>
        <tissue evidence="1">Whole worm</tissue>
    </source>
</reference>
<sequence>MAPLLPHLATEFFQHQPECAGKLILRDVLNFDGGVDLQLHPELDRTMKRVMQLRADLAALAGPSCDLSKKGALLDLTPSTRNLLMQWQNED</sequence>
<dbReference type="Proteomes" id="UP001331761">
    <property type="component" value="Unassembled WGS sequence"/>
</dbReference>
<protein>
    <submittedName>
        <fullName evidence="1">Uncharacterized protein</fullName>
    </submittedName>
</protein>
<dbReference type="AlphaFoldDB" id="A0AAN8FUC9"/>
<gene>
    <name evidence="1" type="ORF">GCK32_019552</name>
</gene>
<accession>A0AAN8FUC9</accession>
<evidence type="ECO:0000313" key="2">
    <source>
        <dbReference type="Proteomes" id="UP001331761"/>
    </source>
</evidence>
<dbReference type="EMBL" id="WIXE01000528">
    <property type="protein sequence ID" value="KAK5986511.1"/>
    <property type="molecule type" value="Genomic_DNA"/>
</dbReference>
<proteinExistence type="predicted"/>